<dbReference type="Pfam" id="PF00535">
    <property type="entry name" value="Glycos_transf_2"/>
    <property type="match status" value="1"/>
</dbReference>
<name>A0ABD5RV68_9EURY</name>
<sequence length="309" mass="35316">MSSVHGSATERPFVSVIVPAYNDEEGIRRTLESVTAQTYPNECYEVLAIDNNSTDDTKAVIRGFCEQYPQTVELLVEEQKQGPPAARNKGLEHASGSIIAFIDADMTVDETWLESLADTMQRNEWDYMGCNVEITLEDGRETLTGKYNQIFGFPMKKYIENAQFAGTGCLVVRRTVFDEVGVFDSRLEFSGDREFGDRVYRAGFDQHFQPDITMYHPARASLRDMLAKSFRNGRAQTYLTEYDPDRFGRRSIAHPRNYLPLHPSYFYKKVNRETGIATHEMVLIYLIAYLSKLCVAAGRIYERVTDRGR</sequence>
<evidence type="ECO:0000313" key="3">
    <source>
        <dbReference type="Proteomes" id="UP001596328"/>
    </source>
</evidence>
<evidence type="ECO:0000313" key="2">
    <source>
        <dbReference type="EMBL" id="MFC6723324.1"/>
    </source>
</evidence>
<organism evidence="2 3">
    <name type="scientific">Halobium palmae</name>
    <dbReference type="NCBI Taxonomy" id="1776492"/>
    <lineage>
        <taxon>Archaea</taxon>
        <taxon>Methanobacteriati</taxon>
        <taxon>Methanobacteriota</taxon>
        <taxon>Stenosarchaea group</taxon>
        <taxon>Halobacteria</taxon>
        <taxon>Halobacteriales</taxon>
        <taxon>Haloferacaceae</taxon>
        <taxon>Halobium</taxon>
    </lineage>
</organism>
<dbReference type="AlphaFoldDB" id="A0ABD5RV68"/>
<dbReference type="InterPro" id="IPR050834">
    <property type="entry name" value="Glycosyltransf_2"/>
</dbReference>
<keyword evidence="2" id="KW-0808">Transferase</keyword>
<dbReference type="Proteomes" id="UP001596328">
    <property type="component" value="Unassembled WGS sequence"/>
</dbReference>
<dbReference type="Gene3D" id="3.90.550.10">
    <property type="entry name" value="Spore Coat Polysaccharide Biosynthesis Protein SpsA, Chain A"/>
    <property type="match status" value="1"/>
</dbReference>
<accession>A0ABD5RV68</accession>
<dbReference type="EC" id="2.4.-.-" evidence="2"/>
<dbReference type="PANTHER" id="PTHR43685">
    <property type="entry name" value="GLYCOSYLTRANSFERASE"/>
    <property type="match status" value="1"/>
</dbReference>
<dbReference type="SUPFAM" id="SSF53448">
    <property type="entry name" value="Nucleotide-diphospho-sugar transferases"/>
    <property type="match status" value="1"/>
</dbReference>
<reference evidence="2 3" key="1">
    <citation type="journal article" date="2019" name="Int. J. Syst. Evol. Microbiol.">
        <title>The Global Catalogue of Microorganisms (GCM) 10K type strain sequencing project: providing services to taxonomists for standard genome sequencing and annotation.</title>
        <authorList>
            <consortium name="The Broad Institute Genomics Platform"/>
            <consortium name="The Broad Institute Genome Sequencing Center for Infectious Disease"/>
            <person name="Wu L."/>
            <person name="Ma J."/>
        </authorList>
    </citation>
    <scope>NUCLEOTIDE SEQUENCE [LARGE SCALE GENOMIC DNA]</scope>
    <source>
        <strain evidence="2 3">NBRC 111368</strain>
    </source>
</reference>
<gene>
    <name evidence="2" type="ORF">ACFQE1_02720</name>
</gene>
<comment type="caution">
    <text evidence="2">The sequence shown here is derived from an EMBL/GenBank/DDBJ whole genome shotgun (WGS) entry which is preliminary data.</text>
</comment>
<keyword evidence="2" id="KW-0328">Glycosyltransferase</keyword>
<feature type="domain" description="Glycosyltransferase 2-like" evidence="1">
    <location>
        <begin position="15"/>
        <end position="180"/>
    </location>
</feature>
<dbReference type="EMBL" id="JBHSWU010000011">
    <property type="protein sequence ID" value="MFC6723324.1"/>
    <property type="molecule type" value="Genomic_DNA"/>
</dbReference>
<dbReference type="GO" id="GO:0016757">
    <property type="term" value="F:glycosyltransferase activity"/>
    <property type="evidence" value="ECO:0007669"/>
    <property type="project" value="UniProtKB-KW"/>
</dbReference>
<dbReference type="InterPro" id="IPR001173">
    <property type="entry name" value="Glyco_trans_2-like"/>
</dbReference>
<evidence type="ECO:0000259" key="1">
    <source>
        <dbReference type="Pfam" id="PF00535"/>
    </source>
</evidence>
<proteinExistence type="predicted"/>
<keyword evidence="3" id="KW-1185">Reference proteome</keyword>
<dbReference type="PANTHER" id="PTHR43685:SF2">
    <property type="entry name" value="GLYCOSYLTRANSFERASE 2-LIKE DOMAIN-CONTAINING PROTEIN"/>
    <property type="match status" value="1"/>
</dbReference>
<dbReference type="InterPro" id="IPR029044">
    <property type="entry name" value="Nucleotide-diphossugar_trans"/>
</dbReference>
<protein>
    <submittedName>
        <fullName evidence="2">Glycosyltransferase</fullName>
        <ecNumber evidence="2">2.4.-.-</ecNumber>
    </submittedName>
</protein>